<reference evidence="3 5" key="1">
    <citation type="journal article" date="2019" name="Nat. Microbiol.">
        <title>Expanding anaerobic alkane metabolism in the domain of Archaea.</title>
        <authorList>
            <person name="Wang Y."/>
            <person name="Wegener G."/>
            <person name="Hou J."/>
            <person name="Wang F."/>
            <person name="Xiao X."/>
        </authorList>
    </citation>
    <scope>NUCLEOTIDE SEQUENCE [LARGE SCALE GENOMIC DNA]</scope>
    <source>
        <strain evidence="3">WYZ-LMO11</strain>
    </source>
</reference>
<dbReference type="InterPro" id="IPR001109">
    <property type="entry name" value="Hydrogenase_HupF/HypC"/>
</dbReference>
<dbReference type="AlphaFoldDB" id="A0A520KEQ4"/>
<dbReference type="GO" id="GO:0005506">
    <property type="term" value="F:iron ion binding"/>
    <property type="evidence" value="ECO:0007669"/>
    <property type="project" value="TreeGrafter"/>
</dbReference>
<dbReference type="PROSITE" id="PS01097">
    <property type="entry name" value="HUPF_HYPC"/>
    <property type="match status" value="1"/>
</dbReference>
<dbReference type="NCBIfam" id="TIGR00074">
    <property type="entry name" value="hypC_hupF"/>
    <property type="match status" value="1"/>
</dbReference>
<dbReference type="GO" id="GO:0051604">
    <property type="term" value="P:protein maturation"/>
    <property type="evidence" value="ECO:0007669"/>
    <property type="project" value="TreeGrafter"/>
</dbReference>
<evidence type="ECO:0000256" key="1">
    <source>
        <dbReference type="ARBA" id="ARBA00006018"/>
    </source>
</evidence>
<comment type="caution">
    <text evidence="2">The sequence shown here is derived from an EMBL/GenBank/DDBJ whole genome shotgun (WGS) entry which is preliminary data.</text>
</comment>
<dbReference type="EMBL" id="RXIH01000039">
    <property type="protein sequence ID" value="RZN55637.1"/>
    <property type="molecule type" value="Genomic_DNA"/>
</dbReference>
<protein>
    <submittedName>
        <fullName evidence="2">HypC/HybG/HupF family hydrogenase formation chaperone</fullName>
    </submittedName>
</protein>
<organism evidence="2 4">
    <name type="scientific">Thermoproteota archaeon</name>
    <dbReference type="NCBI Taxonomy" id="2056631"/>
    <lineage>
        <taxon>Archaea</taxon>
        <taxon>Thermoproteota</taxon>
    </lineage>
</organism>
<name>A0A520KEQ4_9CREN</name>
<comment type="similarity">
    <text evidence="1">Belongs to the HupF/HypC family.</text>
</comment>
<evidence type="ECO:0000313" key="2">
    <source>
        <dbReference type="EMBL" id="RZN55637.1"/>
    </source>
</evidence>
<evidence type="ECO:0000313" key="4">
    <source>
        <dbReference type="Proteomes" id="UP000316080"/>
    </source>
</evidence>
<proteinExistence type="inferred from homology"/>
<dbReference type="Proteomes" id="UP000317265">
    <property type="component" value="Unassembled WGS sequence"/>
</dbReference>
<dbReference type="PRINTS" id="PR00445">
    <property type="entry name" value="HUPFHYPC"/>
</dbReference>
<dbReference type="Proteomes" id="UP000316080">
    <property type="component" value="Unassembled WGS sequence"/>
</dbReference>
<dbReference type="PANTHER" id="PTHR35177:SF2">
    <property type="entry name" value="HYDROGENASE MATURATION FACTOR HYBG"/>
    <property type="match status" value="1"/>
</dbReference>
<sequence length="70" mass="7835">MCLAIPAKIIKIKGEIAEVDIGGIRKETSIALVKDVKEGDYVLIHTGYAIAKINEEEAKELIELWKMMSY</sequence>
<dbReference type="GO" id="GO:1902670">
    <property type="term" value="F:carbon dioxide binding"/>
    <property type="evidence" value="ECO:0007669"/>
    <property type="project" value="TreeGrafter"/>
</dbReference>
<gene>
    <name evidence="3" type="ORF">DSO09_04930</name>
    <name evidence="2" type="ORF">EF809_04880</name>
</gene>
<dbReference type="FunFam" id="2.30.30.140:FF:000022">
    <property type="entry name" value="Hydrogenase assembly chaperone HybG"/>
    <property type="match status" value="1"/>
</dbReference>
<dbReference type="Gene3D" id="2.30.30.140">
    <property type="match status" value="1"/>
</dbReference>
<dbReference type="EMBL" id="QNVI01000057">
    <property type="protein sequence ID" value="TDA38198.1"/>
    <property type="molecule type" value="Genomic_DNA"/>
</dbReference>
<dbReference type="SUPFAM" id="SSF159127">
    <property type="entry name" value="HupF/HypC-like"/>
    <property type="match status" value="1"/>
</dbReference>
<accession>A0A520KEQ4</accession>
<dbReference type="PANTHER" id="PTHR35177">
    <property type="entry name" value="HYDROGENASE MATURATION FACTOR HYBG"/>
    <property type="match status" value="1"/>
</dbReference>
<dbReference type="Pfam" id="PF01455">
    <property type="entry name" value="HupF_HypC"/>
    <property type="match status" value="1"/>
</dbReference>
<reference evidence="2 4" key="2">
    <citation type="journal article" date="2019" name="Nat. Microbiol.">
        <title>Wide diversity of methane and short-chain alkane metabolisms in uncultured archaea.</title>
        <authorList>
            <person name="Borrel G."/>
            <person name="Adam P.S."/>
            <person name="McKay L.J."/>
            <person name="Chen L.X."/>
            <person name="Sierra-Garcia I.N."/>
            <person name="Sieber C.M."/>
            <person name="Letourneur Q."/>
            <person name="Ghozlane A."/>
            <person name="Andersen G.L."/>
            <person name="Li W.J."/>
            <person name="Hallam S.J."/>
            <person name="Muyzer G."/>
            <person name="de Oliveira V.M."/>
            <person name="Inskeep W.P."/>
            <person name="Banfield J.F."/>
            <person name="Gribaldo S."/>
        </authorList>
    </citation>
    <scope>NUCLEOTIDE SEQUENCE [LARGE SCALE GENOMIC DNA]</scope>
    <source>
        <strain evidence="2">Verst-YHS</strain>
    </source>
</reference>
<evidence type="ECO:0000313" key="3">
    <source>
        <dbReference type="EMBL" id="TDA38198.1"/>
    </source>
</evidence>
<dbReference type="InterPro" id="IPR019812">
    <property type="entry name" value="Hydgase_assmbl_chp_CS"/>
</dbReference>
<evidence type="ECO:0000313" key="5">
    <source>
        <dbReference type="Proteomes" id="UP000317265"/>
    </source>
</evidence>